<keyword evidence="5 8" id="KW-1133">Transmembrane helix</keyword>
<keyword evidence="2" id="KW-1003">Cell membrane</keyword>
<evidence type="ECO:0000256" key="6">
    <source>
        <dbReference type="ARBA" id="ARBA00023136"/>
    </source>
</evidence>
<name>X0UH87_9ZZZZ</name>
<evidence type="ECO:0000256" key="1">
    <source>
        <dbReference type="ARBA" id="ARBA00004651"/>
    </source>
</evidence>
<evidence type="ECO:0000256" key="7">
    <source>
        <dbReference type="ARBA" id="ARBA00023315"/>
    </source>
</evidence>
<dbReference type="InterPro" id="IPR036526">
    <property type="entry name" value="C-N_Hydrolase_sf"/>
</dbReference>
<organism evidence="10">
    <name type="scientific">marine sediment metagenome</name>
    <dbReference type="NCBI Taxonomy" id="412755"/>
    <lineage>
        <taxon>unclassified sequences</taxon>
        <taxon>metagenomes</taxon>
        <taxon>ecological metagenomes</taxon>
    </lineage>
</organism>
<evidence type="ECO:0000256" key="5">
    <source>
        <dbReference type="ARBA" id="ARBA00022989"/>
    </source>
</evidence>
<evidence type="ECO:0000256" key="8">
    <source>
        <dbReference type="SAM" id="Phobius"/>
    </source>
</evidence>
<keyword evidence="4 8" id="KW-0812">Transmembrane</keyword>
<dbReference type="InterPro" id="IPR004563">
    <property type="entry name" value="Apolipo_AcylTrfase"/>
</dbReference>
<dbReference type="Gene3D" id="3.60.110.10">
    <property type="entry name" value="Carbon-nitrogen hydrolase"/>
    <property type="match status" value="1"/>
</dbReference>
<feature type="transmembrane region" description="Helical" evidence="8">
    <location>
        <begin position="7"/>
        <end position="25"/>
    </location>
</feature>
<evidence type="ECO:0000256" key="4">
    <source>
        <dbReference type="ARBA" id="ARBA00022692"/>
    </source>
</evidence>
<feature type="transmembrane region" description="Helical" evidence="8">
    <location>
        <begin position="81"/>
        <end position="98"/>
    </location>
</feature>
<feature type="domain" description="CN hydrolase" evidence="9">
    <location>
        <begin position="116"/>
        <end position="173"/>
    </location>
</feature>
<keyword evidence="7" id="KW-0012">Acyltransferase</keyword>
<keyword evidence="6 8" id="KW-0472">Membrane</keyword>
<dbReference type="PANTHER" id="PTHR38686:SF1">
    <property type="entry name" value="APOLIPOPROTEIN N-ACYLTRANSFERASE"/>
    <property type="match status" value="1"/>
</dbReference>
<accession>X0UH87</accession>
<dbReference type="GO" id="GO:0042158">
    <property type="term" value="P:lipoprotein biosynthetic process"/>
    <property type="evidence" value="ECO:0007669"/>
    <property type="project" value="InterPro"/>
</dbReference>
<evidence type="ECO:0000256" key="2">
    <source>
        <dbReference type="ARBA" id="ARBA00022475"/>
    </source>
</evidence>
<dbReference type="SUPFAM" id="SSF56317">
    <property type="entry name" value="Carbon-nitrogen hydrolase"/>
    <property type="match status" value="1"/>
</dbReference>
<reference evidence="10" key="1">
    <citation type="journal article" date="2014" name="Front. Microbiol.">
        <title>High frequency of phylogenetically diverse reductive dehalogenase-homologous genes in deep subseafloor sedimentary metagenomes.</title>
        <authorList>
            <person name="Kawai M."/>
            <person name="Futagami T."/>
            <person name="Toyoda A."/>
            <person name="Takaki Y."/>
            <person name="Nishi S."/>
            <person name="Hori S."/>
            <person name="Arai W."/>
            <person name="Tsubouchi T."/>
            <person name="Morono Y."/>
            <person name="Uchiyama I."/>
            <person name="Ito T."/>
            <person name="Fujiyama A."/>
            <person name="Inagaki F."/>
            <person name="Takami H."/>
        </authorList>
    </citation>
    <scope>NUCLEOTIDE SEQUENCE</scope>
    <source>
        <strain evidence="10">Expedition CK06-06</strain>
    </source>
</reference>
<keyword evidence="3" id="KW-0808">Transferase</keyword>
<dbReference type="Pfam" id="PF20154">
    <property type="entry name" value="LNT_N"/>
    <property type="match status" value="1"/>
</dbReference>
<dbReference type="AlphaFoldDB" id="X0UH87"/>
<feature type="transmembrane region" description="Helical" evidence="8">
    <location>
        <begin position="45"/>
        <end position="69"/>
    </location>
</feature>
<gene>
    <name evidence="10" type="ORF">S01H1_27170</name>
</gene>
<dbReference type="EMBL" id="BARS01016518">
    <property type="protein sequence ID" value="GAF87885.1"/>
    <property type="molecule type" value="Genomic_DNA"/>
</dbReference>
<evidence type="ECO:0000256" key="3">
    <source>
        <dbReference type="ARBA" id="ARBA00022679"/>
    </source>
</evidence>
<comment type="caution">
    <text evidence="10">The sequence shown here is derived from an EMBL/GenBank/DDBJ whole genome shotgun (WGS) entry which is preliminary data.</text>
</comment>
<dbReference type="GO" id="GO:0016410">
    <property type="term" value="F:N-acyltransferase activity"/>
    <property type="evidence" value="ECO:0007669"/>
    <property type="project" value="InterPro"/>
</dbReference>
<dbReference type="InterPro" id="IPR003010">
    <property type="entry name" value="C-N_Hydrolase"/>
</dbReference>
<sequence length="173" mass="19203">MVLVIPAVWVGFEFLRSILFTGFAWNPSGVSQFNNLELIQCAEWGGVYLVSYVIVLVNIALALTLLQYCQAKGLGRCRAHPELLISVGILALSFWYGSKAVFRFKSTSGTVVVAAIQPNIPQAQKWSAESVAEIYKRLQDATLDAISRFEPDLIVWPETAVPDFVRYSSSVRT</sequence>
<dbReference type="InterPro" id="IPR045378">
    <property type="entry name" value="LNT_N"/>
</dbReference>
<dbReference type="PANTHER" id="PTHR38686">
    <property type="entry name" value="APOLIPOPROTEIN N-ACYLTRANSFERASE"/>
    <property type="match status" value="1"/>
</dbReference>
<dbReference type="PROSITE" id="PS50263">
    <property type="entry name" value="CN_HYDROLASE"/>
    <property type="match status" value="1"/>
</dbReference>
<protein>
    <recommendedName>
        <fullName evidence="9">CN hydrolase domain-containing protein</fullName>
    </recommendedName>
</protein>
<evidence type="ECO:0000313" key="10">
    <source>
        <dbReference type="EMBL" id="GAF87885.1"/>
    </source>
</evidence>
<comment type="subcellular location">
    <subcellularLocation>
        <location evidence="1">Cell membrane</location>
        <topology evidence="1">Multi-pass membrane protein</topology>
    </subcellularLocation>
</comment>
<proteinExistence type="predicted"/>
<evidence type="ECO:0000259" key="9">
    <source>
        <dbReference type="PROSITE" id="PS50263"/>
    </source>
</evidence>
<dbReference type="GO" id="GO:0005886">
    <property type="term" value="C:plasma membrane"/>
    <property type="evidence" value="ECO:0007669"/>
    <property type="project" value="UniProtKB-SubCell"/>
</dbReference>